<organism evidence="2 3">
    <name type="scientific">Sphaerobolus stellatus (strain SS14)</name>
    <dbReference type="NCBI Taxonomy" id="990650"/>
    <lineage>
        <taxon>Eukaryota</taxon>
        <taxon>Fungi</taxon>
        <taxon>Dikarya</taxon>
        <taxon>Basidiomycota</taxon>
        <taxon>Agaricomycotina</taxon>
        <taxon>Agaricomycetes</taxon>
        <taxon>Phallomycetidae</taxon>
        <taxon>Geastrales</taxon>
        <taxon>Sphaerobolaceae</taxon>
        <taxon>Sphaerobolus</taxon>
    </lineage>
</organism>
<feature type="region of interest" description="Disordered" evidence="1">
    <location>
        <begin position="209"/>
        <end position="233"/>
    </location>
</feature>
<evidence type="ECO:0000313" key="3">
    <source>
        <dbReference type="Proteomes" id="UP000054279"/>
    </source>
</evidence>
<dbReference type="HOGENOM" id="CLU_1190535_0_0_1"/>
<proteinExistence type="predicted"/>
<dbReference type="AlphaFoldDB" id="A0A0C9UMD8"/>
<gene>
    <name evidence="2" type="ORF">M422DRAFT_268542</name>
</gene>
<reference evidence="2 3" key="1">
    <citation type="submission" date="2014-06" db="EMBL/GenBank/DDBJ databases">
        <title>Evolutionary Origins and Diversification of the Mycorrhizal Mutualists.</title>
        <authorList>
            <consortium name="DOE Joint Genome Institute"/>
            <consortium name="Mycorrhizal Genomics Consortium"/>
            <person name="Kohler A."/>
            <person name="Kuo A."/>
            <person name="Nagy L.G."/>
            <person name="Floudas D."/>
            <person name="Copeland A."/>
            <person name="Barry K.W."/>
            <person name="Cichocki N."/>
            <person name="Veneault-Fourrey C."/>
            <person name="LaButti K."/>
            <person name="Lindquist E.A."/>
            <person name="Lipzen A."/>
            <person name="Lundell T."/>
            <person name="Morin E."/>
            <person name="Murat C."/>
            <person name="Riley R."/>
            <person name="Ohm R."/>
            <person name="Sun H."/>
            <person name="Tunlid A."/>
            <person name="Henrissat B."/>
            <person name="Grigoriev I.V."/>
            <person name="Hibbett D.S."/>
            <person name="Martin F."/>
        </authorList>
    </citation>
    <scope>NUCLEOTIDE SEQUENCE [LARGE SCALE GENOMIC DNA]</scope>
    <source>
        <strain evidence="2 3">SS14</strain>
    </source>
</reference>
<feature type="compositionally biased region" description="Basic and acidic residues" evidence="1">
    <location>
        <begin position="151"/>
        <end position="162"/>
    </location>
</feature>
<protein>
    <submittedName>
        <fullName evidence="2">Uncharacterized protein</fullName>
    </submittedName>
</protein>
<keyword evidence="3" id="KW-1185">Reference proteome</keyword>
<feature type="region of interest" description="Disordered" evidence="1">
    <location>
        <begin position="45"/>
        <end position="86"/>
    </location>
</feature>
<dbReference type="EMBL" id="KN837271">
    <property type="protein sequence ID" value="KIJ29977.1"/>
    <property type="molecule type" value="Genomic_DNA"/>
</dbReference>
<evidence type="ECO:0000256" key="1">
    <source>
        <dbReference type="SAM" id="MobiDB-lite"/>
    </source>
</evidence>
<dbReference type="Proteomes" id="UP000054279">
    <property type="component" value="Unassembled WGS sequence"/>
</dbReference>
<feature type="region of interest" description="Disordered" evidence="1">
    <location>
        <begin position="136"/>
        <end position="167"/>
    </location>
</feature>
<sequence>MHLVGSPAPRYLRGRRRNRCFFPSYSLHLTRFFAFRSIHATPSTSQTSFMTENNGKNNITPTQTRSGSTINESEPHMTQSSDESNLTSSEIVKQCLMIVEQRRKGKIDTGEAGVFFYDIIPSSEEGDRALNITAGTQLPSTSGQAGEPDEPNGHSDNEEQIKSTKSKKGFNESGLLWFGKSDPILDPKIRKTLERKCYYLIDPKQVKQSLCKGNPRSPTEITPELAEGKSKVI</sequence>
<evidence type="ECO:0000313" key="2">
    <source>
        <dbReference type="EMBL" id="KIJ29977.1"/>
    </source>
</evidence>
<accession>A0A0C9UMD8</accession>
<name>A0A0C9UMD8_SPHS4</name>